<dbReference type="AlphaFoldDB" id="A0A176WPG6"/>
<protein>
    <recommendedName>
        <fullName evidence="5">DUF4408 domain-containing protein</fullName>
    </recommendedName>
</protein>
<evidence type="ECO:0008006" key="5">
    <source>
        <dbReference type="Google" id="ProtNLM"/>
    </source>
</evidence>
<feature type="region of interest" description="Disordered" evidence="1">
    <location>
        <begin position="1"/>
        <end position="30"/>
    </location>
</feature>
<organism evidence="3 4">
    <name type="scientific">Marchantia polymorpha subsp. ruderalis</name>
    <dbReference type="NCBI Taxonomy" id="1480154"/>
    <lineage>
        <taxon>Eukaryota</taxon>
        <taxon>Viridiplantae</taxon>
        <taxon>Streptophyta</taxon>
        <taxon>Embryophyta</taxon>
        <taxon>Marchantiophyta</taxon>
        <taxon>Marchantiopsida</taxon>
        <taxon>Marchantiidae</taxon>
        <taxon>Marchantiales</taxon>
        <taxon>Marchantiaceae</taxon>
        <taxon>Marchantia</taxon>
    </lineage>
</organism>
<keyword evidence="2" id="KW-0472">Membrane</keyword>
<feature type="transmembrane region" description="Helical" evidence="2">
    <location>
        <begin position="39"/>
        <end position="57"/>
    </location>
</feature>
<feature type="compositionally biased region" description="Pro residues" evidence="1">
    <location>
        <begin position="707"/>
        <end position="740"/>
    </location>
</feature>
<feature type="compositionally biased region" description="Low complexity" evidence="1">
    <location>
        <begin position="773"/>
        <end position="787"/>
    </location>
</feature>
<feature type="compositionally biased region" description="Basic and acidic residues" evidence="1">
    <location>
        <begin position="851"/>
        <end position="860"/>
    </location>
</feature>
<keyword evidence="2" id="KW-0812">Transmembrane</keyword>
<dbReference type="InterPro" id="IPR008480">
    <property type="entry name" value="DUF761_pln"/>
</dbReference>
<feature type="compositionally biased region" description="Low complexity" evidence="1">
    <location>
        <begin position="667"/>
        <end position="677"/>
    </location>
</feature>
<evidence type="ECO:0000256" key="2">
    <source>
        <dbReference type="SAM" id="Phobius"/>
    </source>
</evidence>
<evidence type="ECO:0000256" key="1">
    <source>
        <dbReference type="SAM" id="MobiDB-lite"/>
    </source>
</evidence>
<feature type="compositionally biased region" description="Polar residues" evidence="1">
    <location>
        <begin position="595"/>
        <end position="605"/>
    </location>
</feature>
<evidence type="ECO:0000313" key="4">
    <source>
        <dbReference type="Proteomes" id="UP000077202"/>
    </source>
</evidence>
<feature type="region of interest" description="Disordered" evidence="1">
    <location>
        <begin position="480"/>
        <end position="860"/>
    </location>
</feature>
<name>A0A176WPG6_MARPO</name>
<feature type="compositionally biased region" description="Pro residues" evidence="1">
    <location>
        <begin position="678"/>
        <end position="697"/>
    </location>
</feature>
<dbReference type="Pfam" id="PF05553">
    <property type="entry name" value="DUF761"/>
    <property type="match status" value="1"/>
</dbReference>
<evidence type="ECO:0000313" key="3">
    <source>
        <dbReference type="EMBL" id="OAE35010.1"/>
    </source>
</evidence>
<dbReference type="Proteomes" id="UP000077202">
    <property type="component" value="Unassembled WGS sequence"/>
</dbReference>
<proteinExistence type="predicted"/>
<dbReference type="EMBL" id="LVLJ01000293">
    <property type="protein sequence ID" value="OAE35010.1"/>
    <property type="molecule type" value="Genomic_DNA"/>
</dbReference>
<keyword evidence="2" id="KW-1133">Transmembrane helix</keyword>
<feature type="compositionally biased region" description="Polar residues" evidence="1">
    <location>
        <begin position="800"/>
        <end position="819"/>
    </location>
</feature>
<keyword evidence="4" id="KW-1185">Reference proteome</keyword>
<sequence length="933" mass="102015">MYNQREPSKYGSTYLPRQSSNSRRFKNGQRPFMSKPSDCVILSVLVIAAGVASMWFISRLPFLVEGASSFYDWATDVTVTWGTPSMWWLFVNLIVGAIVLSSGFVSAFGSNSGSEPYQQVYIEKDVSDPAAPVVPLDSSSDYPEDDADSFEESAYRSYVPPAKPKAAVPYTPVQPVYEATVFTEEVGAEQANSAENVDIQTREIPAPTKESVPLPEIHPVLFSPEPARSVEVQAVEPEVVSSMSIPSAGIVEAEPEEVSMEPEVVLSRSIPSAVVAPAEQEEVVAFPDEDKVRVDEGVSVESNDAVAKEFEDVPGPAFYDPFTTIDDPPISYGNGKLQRNFTETSIKYARADEPLISAPPPKAELVKAHTFTSGRANRRDQIDNYVEPLARKLEEMKKRDEEMKRRDEINRKSFHSEATRIHNKDVPVEMTATRPAKVHSRNSSVDVASRDIPHSYPTEVFYPPPVQSLPAEIAHYFSSAHQAPPGEAELSKVTPAPAPAVMRPAPKKPSPADVPERPAPKKTASAAEVPDRVASNKASAAEVPERPLSKKTAAPSEVPERMSTARKTPSVEVSERPPSKPTPPLESLHRPPTSKKATANETSGDAQPRMPYKKPAALEALADKLSRTRRAPAEVIENLQRPASKRVPVPGGAERDPPKQTQTEGTQRPPRQSIPVQIPVPPPPVIKVSSPPSPPDAAPIRKQASSQPPPADDFSPPTSPPMLRPMPPPPPPHFKIPPPLEVKDPSVVSSDEIPAFKFYKPTEGRNISPKQEASSSADASLRSARVAIPAEEVYHVPAPETSSVRSFRTDSGPSTSQNVDHPERSNSRRTKIRPPPEPSVASDSTESEITEEPKEPDALHQKIESFLARMHEDMRLQRQESMARFTANSIMIHAGEKPTKLLGFELDIRSVLGERPSKPSTMRIGTDSVHDHV</sequence>
<gene>
    <name evidence="3" type="ORF">AXG93_1864s1380</name>
</gene>
<reference evidence="3" key="1">
    <citation type="submission" date="2016-03" db="EMBL/GenBank/DDBJ databases">
        <title>Mechanisms controlling the formation of the plant cell surface in tip-growing cells are functionally conserved among land plants.</title>
        <authorList>
            <person name="Honkanen S."/>
            <person name="Jones V.A."/>
            <person name="Morieri G."/>
            <person name="Champion C."/>
            <person name="Hetherington A.J."/>
            <person name="Kelly S."/>
            <person name="Saint-Marcoux D."/>
            <person name="Proust H."/>
            <person name="Prescott H."/>
            <person name="Dolan L."/>
        </authorList>
    </citation>
    <scope>NUCLEOTIDE SEQUENCE [LARGE SCALE GENOMIC DNA]</scope>
    <source>
        <tissue evidence="3">Whole gametophyte</tissue>
    </source>
</reference>
<comment type="caution">
    <text evidence="3">The sequence shown here is derived from an EMBL/GenBank/DDBJ whole genome shotgun (WGS) entry which is preliminary data.</text>
</comment>
<accession>A0A176WPG6</accession>